<evidence type="ECO:0000256" key="8">
    <source>
        <dbReference type="ARBA" id="ARBA00023239"/>
    </source>
</evidence>
<evidence type="ECO:0000256" key="7">
    <source>
        <dbReference type="ARBA" id="ARBA00022605"/>
    </source>
</evidence>
<dbReference type="NCBIfam" id="NF002458">
    <property type="entry name" value="PRK01641.1"/>
    <property type="match status" value="1"/>
</dbReference>
<comment type="pathway">
    <text evidence="3 10">Amino-acid biosynthesis; L-leucine biosynthesis; L-leucine from 3-methyl-2-oxobutanoate: step 2/4.</text>
</comment>
<feature type="domain" description="Aconitase A/isopropylmalate dehydratase small subunit swivel" evidence="11">
    <location>
        <begin position="1"/>
        <end position="118"/>
    </location>
</feature>
<dbReference type="UniPathway" id="UPA00048">
    <property type="reaction ID" value="UER00071"/>
</dbReference>
<keyword evidence="9 10" id="KW-0100">Branched-chain amino acid biosynthesis</keyword>
<protein>
    <recommendedName>
        <fullName evidence="10">3-isopropylmalate dehydratase small subunit</fullName>
        <ecNumber evidence="10">4.2.1.33</ecNumber>
    </recommendedName>
    <alternativeName>
        <fullName evidence="10">Alpha-IPM isomerase</fullName>
        <shortName evidence="10">IPMI</shortName>
    </alternativeName>
    <alternativeName>
        <fullName evidence="10">Isopropylmalate isomerase</fullName>
    </alternativeName>
</protein>
<dbReference type="PANTHER" id="PTHR43345">
    <property type="entry name" value="3-ISOPROPYLMALATE DEHYDRATASE SMALL SUBUNIT 2-RELATED-RELATED"/>
    <property type="match status" value="1"/>
</dbReference>
<dbReference type="Gene3D" id="3.20.19.10">
    <property type="entry name" value="Aconitase, domain 4"/>
    <property type="match status" value="1"/>
</dbReference>
<evidence type="ECO:0000256" key="10">
    <source>
        <dbReference type="HAMAP-Rule" id="MF_01031"/>
    </source>
</evidence>
<name>A0A1J0KU51_9GAMM</name>
<sequence>MQAFKKLTSNALPLWLSDIDTDMIIPAEFLTQTSKDGYGESLFCRLKEKDKDFIFNKPEYKNAEILIAGNNFGCGSSREHAVWALTQAGIKAIIAPSFSDIFFNNSAKNGLLLISLDENIVKKLCDKAEDASFQLTIDLEKQTISTSKEEYSFEYDPFRKECLLKGLDDMTYLLSLKDEIHQFEQNRA</sequence>
<comment type="catalytic activity">
    <reaction evidence="1 10">
        <text>(2R,3S)-3-isopropylmalate = (2S)-2-isopropylmalate</text>
        <dbReference type="Rhea" id="RHEA:32287"/>
        <dbReference type="ChEBI" id="CHEBI:1178"/>
        <dbReference type="ChEBI" id="CHEBI:35121"/>
        <dbReference type="EC" id="4.2.1.33"/>
    </reaction>
</comment>
<dbReference type="Pfam" id="PF00694">
    <property type="entry name" value="Aconitase_C"/>
    <property type="match status" value="1"/>
</dbReference>
<evidence type="ECO:0000256" key="9">
    <source>
        <dbReference type="ARBA" id="ARBA00023304"/>
    </source>
</evidence>
<evidence type="ECO:0000256" key="3">
    <source>
        <dbReference type="ARBA" id="ARBA00004729"/>
    </source>
</evidence>
<dbReference type="EMBL" id="CP009654">
    <property type="protein sequence ID" value="APC97164.1"/>
    <property type="molecule type" value="Genomic_DNA"/>
</dbReference>
<dbReference type="FunFam" id="3.20.19.10:FF:000003">
    <property type="entry name" value="3-isopropylmalate dehydratase small subunit"/>
    <property type="match status" value="1"/>
</dbReference>
<comment type="function">
    <text evidence="2 10">Catalyzes the isomerization between 2-isopropylmalate and 3-isopropylmalate, via the formation of 2-isopropylmaleate.</text>
</comment>
<accession>A0A1J0KU51</accession>
<gene>
    <name evidence="10 12" type="primary">leuD</name>
    <name evidence="12" type="ORF">KX01_954</name>
</gene>
<dbReference type="InterPro" id="IPR050075">
    <property type="entry name" value="LeuD"/>
</dbReference>
<dbReference type="CDD" id="cd01577">
    <property type="entry name" value="IPMI_Swivel"/>
    <property type="match status" value="1"/>
</dbReference>
<dbReference type="GO" id="GO:0009316">
    <property type="term" value="C:3-isopropylmalate dehydratase complex"/>
    <property type="evidence" value="ECO:0007669"/>
    <property type="project" value="InterPro"/>
</dbReference>
<evidence type="ECO:0000256" key="1">
    <source>
        <dbReference type="ARBA" id="ARBA00000491"/>
    </source>
</evidence>
<reference evidence="13" key="1">
    <citation type="submission" date="2014-10" db="EMBL/GenBank/DDBJ databases">
        <authorList>
            <person name="Kuske C.R."/>
            <person name="Challacombe J.F."/>
            <person name="Daligault H.E."/>
            <person name="Davenport K.W."/>
            <person name="Johnson S.L."/>
            <person name="Siddaramappa S."/>
            <person name="Petersen J.M."/>
        </authorList>
    </citation>
    <scope>NUCLEOTIDE SEQUENCE [LARGE SCALE GENOMIC DNA]</scope>
    <source>
        <strain evidence="13">CA97-1460</strain>
    </source>
</reference>
<dbReference type="GO" id="GO:0003861">
    <property type="term" value="F:3-isopropylmalate dehydratase activity"/>
    <property type="evidence" value="ECO:0007669"/>
    <property type="project" value="UniProtKB-UniRule"/>
</dbReference>
<evidence type="ECO:0000259" key="11">
    <source>
        <dbReference type="Pfam" id="PF00694"/>
    </source>
</evidence>
<dbReference type="InterPro" id="IPR004431">
    <property type="entry name" value="3-IsopropMal_deHydase_ssu"/>
</dbReference>
<keyword evidence="8 10" id="KW-0456">Lyase</keyword>
<proteinExistence type="inferred from homology"/>
<dbReference type="NCBIfam" id="TIGR00171">
    <property type="entry name" value="leuD"/>
    <property type="match status" value="1"/>
</dbReference>
<comment type="similarity">
    <text evidence="4 10">Belongs to the LeuD family. LeuD type 1 subfamily.</text>
</comment>
<organism evidence="12 13">
    <name type="scientific">Francisella frigiditurris</name>
    <dbReference type="NCBI Taxonomy" id="1542390"/>
    <lineage>
        <taxon>Bacteria</taxon>
        <taxon>Pseudomonadati</taxon>
        <taxon>Pseudomonadota</taxon>
        <taxon>Gammaproteobacteria</taxon>
        <taxon>Thiotrichales</taxon>
        <taxon>Francisellaceae</taxon>
        <taxon>Francisella</taxon>
    </lineage>
</organism>
<comment type="subunit">
    <text evidence="5 10">Heterodimer of LeuC and LeuD.</text>
</comment>
<dbReference type="RefSeq" id="WP_071663885.1">
    <property type="nucleotide sequence ID" value="NZ_CP009654.1"/>
</dbReference>
<evidence type="ECO:0000256" key="4">
    <source>
        <dbReference type="ARBA" id="ARBA00009845"/>
    </source>
</evidence>
<dbReference type="STRING" id="1542390.KX01_954"/>
<evidence type="ECO:0000313" key="13">
    <source>
        <dbReference type="Proteomes" id="UP000182521"/>
    </source>
</evidence>
<dbReference type="InterPro" id="IPR000573">
    <property type="entry name" value="AconitaseA/IPMdHydase_ssu_swvl"/>
</dbReference>
<dbReference type="AlphaFoldDB" id="A0A1J0KU51"/>
<dbReference type="EC" id="4.2.1.33" evidence="10"/>
<dbReference type="PANTHER" id="PTHR43345:SF5">
    <property type="entry name" value="3-ISOPROPYLMALATE DEHYDRATASE SMALL SUBUNIT"/>
    <property type="match status" value="1"/>
</dbReference>
<dbReference type="InterPro" id="IPR033940">
    <property type="entry name" value="IPMI_Swivel"/>
</dbReference>
<evidence type="ECO:0000313" key="12">
    <source>
        <dbReference type="EMBL" id="APC97164.1"/>
    </source>
</evidence>
<dbReference type="OrthoDB" id="9777465at2"/>
<dbReference type="Proteomes" id="UP000182521">
    <property type="component" value="Chromosome"/>
</dbReference>
<keyword evidence="13" id="KW-1185">Reference proteome</keyword>
<evidence type="ECO:0000256" key="6">
    <source>
        <dbReference type="ARBA" id="ARBA00022430"/>
    </source>
</evidence>
<dbReference type="InterPro" id="IPR015928">
    <property type="entry name" value="Aconitase/3IPM_dehydase_swvl"/>
</dbReference>
<dbReference type="KEGG" id="frc:KX01_954"/>
<dbReference type="HAMAP" id="MF_01031">
    <property type="entry name" value="LeuD_type1"/>
    <property type="match status" value="1"/>
</dbReference>
<evidence type="ECO:0000256" key="5">
    <source>
        <dbReference type="ARBA" id="ARBA00011271"/>
    </source>
</evidence>
<evidence type="ECO:0000256" key="2">
    <source>
        <dbReference type="ARBA" id="ARBA00002695"/>
    </source>
</evidence>
<dbReference type="GO" id="GO:0009098">
    <property type="term" value="P:L-leucine biosynthetic process"/>
    <property type="evidence" value="ECO:0007669"/>
    <property type="project" value="UniProtKB-UniRule"/>
</dbReference>
<dbReference type="SUPFAM" id="SSF52016">
    <property type="entry name" value="LeuD/IlvD-like"/>
    <property type="match status" value="1"/>
</dbReference>
<keyword evidence="7 10" id="KW-0028">Amino-acid biosynthesis</keyword>
<keyword evidence="6 10" id="KW-0432">Leucine biosynthesis</keyword>